<proteinExistence type="predicted"/>
<gene>
    <name evidence="6" type="ORF">GGD71_006534</name>
</gene>
<dbReference type="InterPro" id="IPR050461">
    <property type="entry name" value="Nitroreductase_HadB/RutE"/>
</dbReference>
<name>A0A840G923_9BURK</name>
<evidence type="ECO:0000313" key="7">
    <source>
        <dbReference type="Proteomes" id="UP000524450"/>
    </source>
</evidence>
<evidence type="ECO:0000256" key="4">
    <source>
        <dbReference type="ARBA" id="ARBA00023002"/>
    </source>
</evidence>
<dbReference type="AlphaFoldDB" id="A0A840G923"/>
<dbReference type="InterPro" id="IPR029479">
    <property type="entry name" value="Nitroreductase"/>
</dbReference>
<dbReference type="InterPro" id="IPR023936">
    <property type="entry name" value="RutE-like"/>
</dbReference>
<dbReference type="NCBIfam" id="NF003768">
    <property type="entry name" value="PRK05365.1"/>
    <property type="match status" value="1"/>
</dbReference>
<comment type="caution">
    <text evidence="6">The sequence shown here is derived from an EMBL/GenBank/DDBJ whole genome shotgun (WGS) entry which is preliminary data.</text>
</comment>
<dbReference type="PANTHER" id="PTHR43543:SF1">
    <property type="entry name" value="MALONIC SEMIALDEHYDE REDUCTASE RUTE-RELATED"/>
    <property type="match status" value="1"/>
</dbReference>
<sequence length="205" mass="22253">MHADTQRPTAAGALDAEIAARLFTQARTHARFDARPVPEPLLRRLYELASLGPTSMNCQSARFVFVASAAARERLLPHVSEGNRAKVLSAPVTVIVARDTCFHEWMPTLWHAPGAREDFERRPAHARATAMRNATLAGGYLLMAARSLGLACGPMSGFDAQGVDRSFLAEGRWESDFLLNLGYAAGETAHPRGPRLGFEQACVVA</sequence>
<dbReference type="RefSeq" id="WP_184642460.1">
    <property type="nucleotide sequence ID" value="NZ_JACIFZ010000014.1"/>
</dbReference>
<evidence type="ECO:0000256" key="3">
    <source>
        <dbReference type="ARBA" id="ARBA00022857"/>
    </source>
</evidence>
<dbReference type="Pfam" id="PF00881">
    <property type="entry name" value="Nitroreductase"/>
    <property type="match status" value="1"/>
</dbReference>
<evidence type="ECO:0000256" key="2">
    <source>
        <dbReference type="ARBA" id="ARBA00022643"/>
    </source>
</evidence>
<dbReference type="SUPFAM" id="SSF55469">
    <property type="entry name" value="FMN-dependent nitroreductase-like"/>
    <property type="match status" value="1"/>
</dbReference>
<accession>A0A840G923</accession>
<feature type="domain" description="Nitroreductase" evidence="5">
    <location>
        <begin position="27"/>
        <end position="174"/>
    </location>
</feature>
<keyword evidence="3" id="KW-0521">NADP</keyword>
<dbReference type="Gene3D" id="3.40.109.10">
    <property type="entry name" value="NADH Oxidase"/>
    <property type="match status" value="1"/>
</dbReference>
<dbReference type="Proteomes" id="UP000524450">
    <property type="component" value="Unassembled WGS sequence"/>
</dbReference>
<protein>
    <submittedName>
        <fullName evidence="6">3-hydroxypropanoate dehydrogenase</fullName>
        <ecNumber evidence="6">1.1.1.-</ecNumber>
    </submittedName>
</protein>
<dbReference type="EC" id="1.1.1.-" evidence="6"/>
<organism evidence="6 7">
    <name type="scientific">Variovorax guangxiensis</name>
    <dbReference type="NCBI Taxonomy" id="1775474"/>
    <lineage>
        <taxon>Bacteria</taxon>
        <taxon>Pseudomonadati</taxon>
        <taxon>Pseudomonadota</taxon>
        <taxon>Betaproteobacteria</taxon>
        <taxon>Burkholderiales</taxon>
        <taxon>Comamonadaceae</taxon>
        <taxon>Variovorax</taxon>
    </lineage>
</organism>
<evidence type="ECO:0000313" key="6">
    <source>
        <dbReference type="EMBL" id="MBB4225721.1"/>
    </source>
</evidence>
<keyword evidence="4 6" id="KW-0560">Oxidoreductase</keyword>
<dbReference type="PANTHER" id="PTHR43543">
    <property type="entry name" value="MALONIC SEMIALDEHYDE REDUCTASE RUTE-RELATED"/>
    <property type="match status" value="1"/>
</dbReference>
<dbReference type="EMBL" id="JACIFZ010000014">
    <property type="protein sequence ID" value="MBB4225721.1"/>
    <property type="molecule type" value="Genomic_DNA"/>
</dbReference>
<keyword evidence="1" id="KW-0285">Flavoprotein</keyword>
<evidence type="ECO:0000256" key="1">
    <source>
        <dbReference type="ARBA" id="ARBA00022630"/>
    </source>
</evidence>
<dbReference type="CDD" id="cd02148">
    <property type="entry name" value="RutE-like"/>
    <property type="match status" value="1"/>
</dbReference>
<evidence type="ECO:0000259" key="5">
    <source>
        <dbReference type="Pfam" id="PF00881"/>
    </source>
</evidence>
<keyword evidence="2" id="KW-0288">FMN</keyword>
<dbReference type="InterPro" id="IPR000415">
    <property type="entry name" value="Nitroreductase-like"/>
</dbReference>
<reference evidence="6 7" key="1">
    <citation type="submission" date="2020-08" db="EMBL/GenBank/DDBJ databases">
        <title>Genomic Encyclopedia of Type Strains, Phase IV (KMG-V): Genome sequencing to study the core and pangenomes of soil and plant-associated prokaryotes.</title>
        <authorList>
            <person name="Whitman W."/>
        </authorList>
    </citation>
    <scope>NUCLEOTIDE SEQUENCE [LARGE SCALE GENOMIC DNA]</scope>
    <source>
        <strain evidence="6 7">34/80</strain>
    </source>
</reference>
<dbReference type="GO" id="GO:0016491">
    <property type="term" value="F:oxidoreductase activity"/>
    <property type="evidence" value="ECO:0007669"/>
    <property type="project" value="UniProtKB-KW"/>
</dbReference>